<dbReference type="Proteomes" id="UP000030655">
    <property type="component" value="Unassembled WGS sequence"/>
</dbReference>
<feature type="chain" id="PRO_5001571803" description="Ras-GEF domain-containing protein" evidence="1">
    <location>
        <begin position="22"/>
        <end position="523"/>
    </location>
</feature>
<accession>A0A059F4M0</accession>
<keyword evidence="3" id="KW-1185">Reference proteome</keyword>
<organism evidence="2 3">
    <name type="scientific">Anncaliia algerae PRA339</name>
    <dbReference type="NCBI Taxonomy" id="1288291"/>
    <lineage>
        <taxon>Eukaryota</taxon>
        <taxon>Fungi</taxon>
        <taxon>Fungi incertae sedis</taxon>
        <taxon>Microsporidia</taxon>
        <taxon>Tubulinosematoidea</taxon>
        <taxon>Tubulinosematidae</taxon>
        <taxon>Anncaliia</taxon>
    </lineage>
</organism>
<dbReference type="HOGENOM" id="CLU_528879_0_0_1"/>
<name>A0A059F4M0_9MICR</name>
<gene>
    <name evidence="2" type="ORF">H312_00677</name>
</gene>
<evidence type="ECO:0008006" key="4">
    <source>
        <dbReference type="Google" id="ProtNLM"/>
    </source>
</evidence>
<evidence type="ECO:0000256" key="1">
    <source>
        <dbReference type="SAM" id="SignalP"/>
    </source>
</evidence>
<reference evidence="3" key="1">
    <citation type="submission" date="2013-02" db="EMBL/GenBank/DDBJ databases">
        <authorList>
            <consortium name="The Broad Institute Genome Sequencing Platform"/>
            <person name="Cuomo C."/>
            <person name="Becnel J."/>
            <person name="Sanscrainte N."/>
            <person name="Walker B."/>
            <person name="Young S.K."/>
            <person name="Zeng Q."/>
            <person name="Gargeya S."/>
            <person name="Fitzgerald M."/>
            <person name="Haas B."/>
            <person name="Abouelleil A."/>
            <person name="Alvarado L."/>
            <person name="Arachchi H.M."/>
            <person name="Berlin A.M."/>
            <person name="Chapman S.B."/>
            <person name="Dewar J."/>
            <person name="Goldberg J."/>
            <person name="Griggs A."/>
            <person name="Gujja S."/>
            <person name="Hansen M."/>
            <person name="Howarth C."/>
            <person name="Imamovic A."/>
            <person name="Larimer J."/>
            <person name="McCowan C."/>
            <person name="Murphy C."/>
            <person name="Neiman D."/>
            <person name="Pearson M."/>
            <person name="Priest M."/>
            <person name="Roberts A."/>
            <person name="Saif S."/>
            <person name="Shea T."/>
            <person name="Sisk P."/>
            <person name="Sykes S."/>
            <person name="Wortman J."/>
            <person name="Nusbaum C."/>
            <person name="Birren B."/>
        </authorList>
    </citation>
    <scope>NUCLEOTIDE SEQUENCE [LARGE SCALE GENOMIC DNA]</scope>
    <source>
        <strain evidence="3">PRA339</strain>
    </source>
</reference>
<sequence length="523" mass="61280">MRKILIKVVLLGIWKIIKVTSTNINVSESEISQNNKYERYQASSNEDRTCLEEFVDFALGFAECEGIQKDGALKTEEHNKYINNGIKRDCDGKIKESDSINWILPCFTYPTFPSNDQNAVDEFTIMKNSNINQFSNPAHDSQEKGLLLLRVPSGKEGILKNELFTIPTETSLILANNQNKKDILYAYETKNIVNFDKYGSTITKEQKEAYVLFNNLEVDYNFHLRFLINKVNIKNKLVNTSRDPIYYDIGAYEEFSNILSTNISYLLLVDDNIIDLRAYIVAFKMYKTLVINKLNIENINIKFNYHRNLKTYIGKIIESQKNIYDCYIEAFYSKNYIFLTNILPGLNFIHKIRFPGHNKGNMALIFKYLQLILCKFEVFRHTFFTMTDKIEVGVEDLYLDSNFNDTIAVIGIILKLAMEKCNLSFKNLQVLDVLNFAYFMRAKYNNMYKRSKFFQALGNINSTQNESIYLEKDCYGELMNLYFYKEFKDGYEYLISKILSCYDVYHSFIPIPPRKSYKRQRIN</sequence>
<dbReference type="EMBL" id="KK365135">
    <property type="protein sequence ID" value="KCZ81916.1"/>
    <property type="molecule type" value="Genomic_DNA"/>
</dbReference>
<reference evidence="2 3" key="2">
    <citation type="submission" date="2014-03" db="EMBL/GenBank/DDBJ databases">
        <title>The Genome Sequence of Anncaliia algerae insect isolate PRA339.</title>
        <authorList>
            <consortium name="The Broad Institute Genome Sequencing Platform"/>
            <consortium name="The Broad Institute Genome Sequencing Center for Infectious Disease"/>
            <person name="Cuomo C."/>
            <person name="Becnel J."/>
            <person name="Sanscrainte N."/>
            <person name="Walker B."/>
            <person name="Young S.K."/>
            <person name="Zeng Q."/>
            <person name="Gargeya S."/>
            <person name="Fitzgerald M."/>
            <person name="Haas B."/>
            <person name="Abouelleil A."/>
            <person name="Alvarado L."/>
            <person name="Arachchi H.M."/>
            <person name="Berlin A.M."/>
            <person name="Chapman S.B."/>
            <person name="Dewar J."/>
            <person name="Goldberg J."/>
            <person name="Griggs A."/>
            <person name="Gujja S."/>
            <person name="Hansen M."/>
            <person name="Howarth C."/>
            <person name="Imamovic A."/>
            <person name="Larimer J."/>
            <person name="McCowan C."/>
            <person name="Murphy C."/>
            <person name="Neiman D."/>
            <person name="Pearson M."/>
            <person name="Priest M."/>
            <person name="Roberts A."/>
            <person name="Saif S."/>
            <person name="Shea T."/>
            <person name="Sisk P."/>
            <person name="Sykes S."/>
            <person name="Wortman J."/>
            <person name="Nusbaum C."/>
            <person name="Birren B."/>
        </authorList>
    </citation>
    <scope>NUCLEOTIDE SEQUENCE [LARGE SCALE GENOMIC DNA]</scope>
    <source>
        <strain evidence="2 3">PRA339</strain>
    </source>
</reference>
<protein>
    <recommendedName>
        <fullName evidence="4">Ras-GEF domain-containing protein</fullName>
    </recommendedName>
</protein>
<proteinExistence type="predicted"/>
<dbReference type="AlphaFoldDB" id="A0A059F4M0"/>
<dbReference type="OrthoDB" id="10373829at2759"/>
<evidence type="ECO:0000313" key="3">
    <source>
        <dbReference type="Proteomes" id="UP000030655"/>
    </source>
</evidence>
<dbReference type="VEuPathDB" id="MicrosporidiaDB:H312_00677"/>
<evidence type="ECO:0000313" key="2">
    <source>
        <dbReference type="EMBL" id="KCZ81916.1"/>
    </source>
</evidence>
<feature type="signal peptide" evidence="1">
    <location>
        <begin position="1"/>
        <end position="21"/>
    </location>
</feature>
<keyword evidence="1" id="KW-0732">Signal</keyword>